<feature type="region of interest" description="Disordered" evidence="1">
    <location>
        <begin position="85"/>
        <end position="167"/>
    </location>
</feature>
<dbReference type="RefSeq" id="XP_064704942.1">
    <property type="nucleotide sequence ID" value="XM_064847221.1"/>
</dbReference>
<name>A0AAV9NAD7_9EURO</name>
<feature type="compositionally biased region" description="Low complexity" evidence="1">
    <location>
        <begin position="104"/>
        <end position="115"/>
    </location>
</feature>
<accession>A0AAV9NAD7</accession>
<dbReference type="GeneID" id="89971820"/>
<evidence type="ECO:0008006" key="5">
    <source>
        <dbReference type="Google" id="ProtNLM"/>
    </source>
</evidence>
<keyword evidence="2" id="KW-0472">Membrane</keyword>
<evidence type="ECO:0000313" key="4">
    <source>
        <dbReference type="Proteomes" id="UP001358417"/>
    </source>
</evidence>
<dbReference type="AlphaFoldDB" id="A0AAV9NAD7"/>
<evidence type="ECO:0000256" key="1">
    <source>
        <dbReference type="SAM" id="MobiDB-lite"/>
    </source>
</evidence>
<dbReference type="Proteomes" id="UP001358417">
    <property type="component" value="Unassembled WGS sequence"/>
</dbReference>
<protein>
    <recommendedName>
        <fullName evidence="5">SMODS and SLOG-associating 2TM effector domain-containing protein</fullName>
    </recommendedName>
</protein>
<reference evidence="3 4" key="1">
    <citation type="submission" date="2023-08" db="EMBL/GenBank/DDBJ databases">
        <title>Black Yeasts Isolated from many extreme environments.</title>
        <authorList>
            <person name="Coleine C."/>
            <person name="Stajich J.E."/>
            <person name="Selbmann L."/>
        </authorList>
    </citation>
    <scope>NUCLEOTIDE SEQUENCE [LARGE SCALE GENOMIC DNA]</scope>
    <source>
        <strain evidence="3 4">CCFEE 5792</strain>
    </source>
</reference>
<gene>
    <name evidence="3" type="ORF">LTR84_003637</name>
</gene>
<feature type="compositionally biased region" description="Polar residues" evidence="1">
    <location>
        <begin position="148"/>
        <end position="167"/>
    </location>
</feature>
<keyword evidence="2" id="KW-1133">Transmembrane helix</keyword>
<dbReference type="EMBL" id="JAVRRD010000017">
    <property type="protein sequence ID" value="KAK5050356.1"/>
    <property type="molecule type" value="Genomic_DNA"/>
</dbReference>
<evidence type="ECO:0000256" key="2">
    <source>
        <dbReference type="SAM" id="Phobius"/>
    </source>
</evidence>
<feature type="compositionally biased region" description="Polar residues" evidence="1">
    <location>
        <begin position="116"/>
        <end position="125"/>
    </location>
</feature>
<feature type="transmembrane region" description="Helical" evidence="2">
    <location>
        <begin position="33"/>
        <end position="52"/>
    </location>
</feature>
<keyword evidence="2" id="KW-0812">Transmembrane</keyword>
<comment type="caution">
    <text evidence="3">The sequence shown here is derived from an EMBL/GenBank/DDBJ whole genome shotgun (WGS) entry which is preliminary data.</text>
</comment>
<sequence length="167" mass="18410">MPNSSMPWLHENFTFPEYDFNYSRSSFSLAAEVILNVTLGIIMALLNTVTVLHSLSSRKQPQTIELYGGAILIVKYFEEVRQTPNQTMVRPSNTPTAEAPSPLPSSSHMPLALSPQDISTSSTPISALPAPTPVAAATQHRRRPPPQQLFNLQPRMSSQGYSSSWTI</sequence>
<organism evidence="3 4">
    <name type="scientific">Exophiala bonariae</name>
    <dbReference type="NCBI Taxonomy" id="1690606"/>
    <lineage>
        <taxon>Eukaryota</taxon>
        <taxon>Fungi</taxon>
        <taxon>Dikarya</taxon>
        <taxon>Ascomycota</taxon>
        <taxon>Pezizomycotina</taxon>
        <taxon>Eurotiomycetes</taxon>
        <taxon>Chaetothyriomycetidae</taxon>
        <taxon>Chaetothyriales</taxon>
        <taxon>Herpotrichiellaceae</taxon>
        <taxon>Exophiala</taxon>
    </lineage>
</organism>
<proteinExistence type="predicted"/>
<keyword evidence="4" id="KW-1185">Reference proteome</keyword>
<feature type="compositionally biased region" description="Low complexity" evidence="1">
    <location>
        <begin position="127"/>
        <end position="138"/>
    </location>
</feature>
<feature type="compositionally biased region" description="Polar residues" evidence="1">
    <location>
        <begin position="85"/>
        <end position="96"/>
    </location>
</feature>
<evidence type="ECO:0000313" key="3">
    <source>
        <dbReference type="EMBL" id="KAK5050356.1"/>
    </source>
</evidence>